<dbReference type="Proteomes" id="UP001169491">
    <property type="component" value="Unassembled WGS sequence"/>
</dbReference>
<reference evidence="5 6" key="1">
    <citation type="submission" date="2021-03" db="EMBL/GenBank/DDBJ databases">
        <title>Pseudidiomarina terrestris, a new bacterium isolated from saline soil.</title>
        <authorList>
            <person name="Galisteo C."/>
            <person name="De La Haba R."/>
            <person name="Sanchez-Porro C."/>
            <person name="Ventosa A."/>
        </authorList>
    </citation>
    <scope>NUCLEOTIDE SEQUENCE [LARGE SCALE GENOMIC DNA]</scope>
    <source>
        <strain evidence="3 6">1APP75-32.1</strain>
        <strain evidence="5">1APR75-15</strain>
        <strain evidence="4">1ASR75-15</strain>
    </source>
</reference>
<gene>
    <name evidence="3" type="ORF">J6I90_08740</name>
    <name evidence="4" type="ORF">J6I92_06710</name>
</gene>
<dbReference type="Pfam" id="PF22741">
    <property type="entry name" value="PTP-NADK"/>
    <property type="match status" value="1"/>
</dbReference>
<dbReference type="RefSeq" id="WP_301721209.1">
    <property type="nucleotide sequence ID" value="NZ_JAGGJB010000004.1"/>
</dbReference>
<comment type="caution">
    <text evidence="3">The sequence shown here is derived from an EMBL/GenBank/DDBJ whole genome shotgun (WGS) entry which is preliminary data.</text>
</comment>
<evidence type="ECO:0000313" key="4">
    <source>
        <dbReference type="EMBL" id="MDN7129556.1"/>
    </source>
</evidence>
<dbReference type="EMBL" id="JAGGJB010000004">
    <property type="protein sequence ID" value="MDN7124969.1"/>
    <property type="molecule type" value="Genomic_DNA"/>
</dbReference>
<name>A0AAW7R368_9GAMM</name>
<proteinExistence type="predicted"/>
<evidence type="ECO:0000256" key="1">
    <source>
        <dbReference type="SAM" id="SignalP"/>
    </source>
</evidence>
<evidence type="ECO:0000313" key="3">
    <source>
        <dbReference type="EMBL" id="MDN7124969.1"/>
    </source>
</evidence>
<dbReference type="Gene3D" id="3.90.190.10">
    <property type="entry name" value="Protein tyrosine phosphatase superfamily"/>
    <property type="match status" value="1"/>
</dbReference>
<protein>
    <submittedName>
        <fullName evidence="3">Serine/threonine protein phosphatase</fullName>
    </submittedName>
</protein>
<dbReference type="AlphaFoldDB" id="A0AAW7R368"/>
<feature type="chain" id="PRO_5044026604" evidence="1">
    <location>
        <begin position="21"/>
        <end position="177"/>
    </location>
</feature>
<keyword evidence="5" id="KW-1185">Reference proteome</keyword>
<sequence length="177" mass="19562">MKKLQLLLVLLLLIPLAGCASQPADNDGIAVNDNLETIYNFSHPAPNHATGGQPKKHEVAMLADAGVDMIVNLRSHAEMADIHEAEWATHNHLAYYHIPIAGADDLTEENVKLFHQTLWLNEDKNIFMHCASSNRVGALMALRAAWFQGADTAEALAIGERYGMTSLRKRVEELLNE</sequence>
<dbReference type="InterPro" id="IPR029021">
    <property type="entry name" value="Prot-tyrosine_phosphatase-like"/>
</dbReference>
<evidence type="ECO:0000313" key="6">
    <source>
        <dbReference type="Proteomes" id="UP001169492"/>
    </source>
</evidence>
<feature type="domain" description="DSP-PTPase phosphatase fused to NAD+ Kinase" evidence="2">
    <location>
        <begin position="50"/>
        <end position="161"/>
    </location>
</feature>
<dbReference type="SUPFAM" id="SSF52799">
    <property type="entry name" value="(Phosphotyrosine protein) phosphatases II"/>
    <property type="match status" value="1"/>
</dbReference>
<keyword evidence="1" id="KW-0732">Signal</keyword>
<evidence type="ECO:0000313" key="5">
    <source>
        <dbReference type="Proteomes" id="UP001169491"/>
    </source>
</evidence>
<dbReference type="InterPro" id="IPR055214">
    <property type="entry name" value="PTP-NADK"/>
</dbReference>
<feature type="signal peptide" evidence="1">
    <location>
        <begin position="1"/>
        <end position="20"/>
    </location>
</feature>
<dbReference type="EMBL" id="JAGGJC010000002">
    <property type="protein sequence ID" value="MDN7129556.1"/>
    <property type="molecule type" value="Genomic_DNA"/>
</dbReference>
<organism evidence="3 6">
    <name type="scientific">Pseudidiomarina terrestris</name>
    <dbReference type="NCBI Taxonomy" id="2820060"/>
    <lineage>
        <taxon>Bacteria</taxon>
        <taxon>Pseudomonadati</taxon>
        <taxon>Pseudomonadota</taxon>
        <taxon>Gammaproteobacteria</taxon>
        <taxon>Alteromonadales</taxon>
        <taxon>Idiomarinaceae</taxon>
        <taxon>Pseudidiomarina</taxon>
    </lineage>
</organism>
<dbReference type="Proteomes" id="UP001169492">
    <property type="component" value="Unassembled WGS sequence"/>
</dbReference>
<evidence type="ECO:0000259" key="2">
    <source>
        <dbReference type="Pfam" id="PF22741"/>
    </source>
</evidence>
<accession>A0AAW7R368</accession>